<organism evidence="2 3">
    <name type="scientific">Arcicella rosea</name>
    <dbReference type="NCBI Taxonomy" id="502909"/>
    <lineage>
        <taxon>Bacteria</taxon>
        <taxon>Pseudomonadati</taxon>
        <taxon>Bacteroidota</taxon>
        <taxon>Cytophagia</taxon>
        <taxon>Cytophagales</taxon>
        <taxon>Flectobacillaceae</taxon>
        <taxon>Arcicella</taxon>
    </lineage>
</organism>
<name>A0A841ERF8_9BACT</name>
<keyword evidence="1" id="KW-0812">Transmembrane</keyword>
<keyword evidence="1" id="KW-1133">Transmembrane helix</keyword>
<comment type="caution">
    <text evidence="2">The sequence shown here is derived from an EMBL/GenBank/DDBJ whole genome shotgun (WGS) entry which is preliminary data.</text>
</comment>
<dbReference type="InterPro" id="IPR009793">
    <property type="entry name" value="DUF1361"/>
</dbReference>
<dbReference type="AlphaFoldDB" id="A0A841ERF8"/>
<evidence type="ECO:0000256" key="1">
    <source>
        <dbReference type="SAM" id="Phobius"/>
    </source>
</evidence>
<evidence type="ECO:0000313" key="2">
    <source>
        <dbReference type="EMBL" id="MBB6003969.1"/>
    </source>
</evidence>
<keyword evidence="3" id="KW-1185">Reference proteome</keyword>
<sequence>MKIYKESNRQQVLFNLGLMSALAVLLFLFEAIVLHNTYLIGINWNLFLAWIPLFIVLYMNKQIKTKVLSKNKIMIYSLLWLLFFPNAPYIITDLVHLYPYNGNSYWHHQIMIYTFAFVSLICGLLSLYWIQKIWATTFSKYWSMIFIISSVVLSGYGIFLGRIQRFNSWDLFTHPVALLKYVLHSFSNPTAILMTFEFSVFIGLAYCMLHSLIHLNDQ</sequence>
<reference evidence="2 3" key="1">
    <citation type="submission" date="2020-08" db="EMBL/GenBank/DDBJ databases">
        <title>Functional genomics of gut bacteria from endangered species of beetles.</title>
        <authorList>
            <person name="Carlos-Shanley C."/>
        </authorList>
    </citation>
    <scope>NUCLEOTIDE SEQUENCE [LARGE SCALE GENOMIC DNA]</scope>
    <source>
        <strain evidence="2 3">S00070</strain>
    </source>
</reference>
<proteinExistence type="predicted"/>
<protein>
    <submittedName>
        <fullName evidence="2">Putative membrane protein</fullName>
    </submittedName>
</protein>
<dbReference type="Proteomes" id="UP000524404">
    <property type="component" value="Unassembled WGS sequence"/>
</dbReference>
<dbReference type="Pfam" id="PF07099">
    <property type="entry name" value="DUF1361"/>
    <property type="match status" value="1"/>
</dbReference>
<feature type="transmembrane region" description="Helical" evidence="1">
    <location>
        <begin position="191"/>
        <end position="213"/>
    </location>
</feature>
<feature type="transmembrane region" description="Helical" evidence="1">
    <location>
        <begin position="110"/>
        <end position="130"/>
    </location>
</feature>
<keyword evidence="1" id="KW-0472">Membrane</keyword>
<feature type="transmembrane region" description="Helical" evidence="1">
    <location>
        <begin position="12"/>
        <end position="32"/>
    </location>
</feature>
<feature type="transmembrane region" description="Helical" evidence="1">
    <location>
        <begin position="38"/>
        <end position="58"/>
    </location>
</feature>
<dbReference type="EMBL" id="JACHKT010000018">
    <property type="protein sequence ID" value="MBB6003969.1"/>
    <property type="molecule type" value="Genomic_DNA"/>
</dbReference>
<gene>
    <name evidence="2" type="ORF">HNP25_002630</name>
</gene>
<evidence type="ECO:0000313" key="3">
    <source>
        <dbReference type="Proteomes" id="UP000524404"/>
    </source>
</evidence>
<accession>A0A841ERF8</accession>
<dbReference type="RefSeq" id="WP_184134694.1">
    <property type="nucleotide sequence ID" value="NZ_JACHKT010000018.1"/>
</dbReference>
<feature type="transmembrane region" description="Helical" evidence="1">
    <location>
        <begin position="78"/>
        <end position="98"/>
    </location>
</feature>
<feature type="transmembrane region" description="Helical" evidence="1">
    <location>
        <begin position="142"/>
        <end position="163"/>
    </location>
</feature>